<dbReference type="Pfam" id="PF11611">
    <property type="entry name" value="DUF4352"/>
    <property type="match status" value="1"/>
</dbReference>
<dbReference type="AlphaFoldDB" id="A0A239GDL1"/>
<accession>A0A239GDL1</accession>
<dbReference type="RefSeq" id="WP_089325722.1">
    <property type="nucleotide sequence ID" value="NZ_FZOR01000007.1"/>
</dbReference>
<evidence type="ECO:0000256" key="2">
    <source>
        <dbReference type="SAM" id="Phobius"/>
    </source>
</evidence>
<keyword evidence="5" id="KW-1185">Reference proteome</keyword>
<organism evidence="4 5">
    <name type="scientific">Actinomadura meyerae</name>
    <dbReference type="NCBI Taxonomy" id="240840"/>
    <lineage>
        <taxon>Bacteria</taxon>
        <taxon>Bacillati</taxon>
        <taxon>Actinomycetota</taxon>
        <taxon>Actinomycetes</taxon>
        <taxon>Streptosporangiales</taxon>
        <taxon>Thermomonosporaceae</taxon>
        <taxon>Actinomadura</taxon>
    </lineage>
</organism>
<feature type="transmembrane region" description="Helical" evidence="2">
    <location>
        <begin position="32"/>
        <end position="54"/>
    </location>
</feature>
<keyword evidence="2" id="KW-0812">Transmembrane</keyword>
<evidence type="ECO:0000256" key="1">
    <source>
        <dbReference type="SAM" id="MobiDB-lite"/>
    </source>
</evidence>
<sequence>MPDVPTPRSVRQTAEQMSRTDRLSTPGARWLLPLRAGVALVIACGAALLVWAVFFSAEDGPDLPHEGKAGQEVTDGTVIYRLTRVRCGLRSPPGAPGEKPDNGQFCELTLDVRNPGGSPASWDARLAAGNATYAPEWHLEQNDAKALTGRTEADEHRTGRLVFDIARSADPVELTIGVGLSGDAGARISL</sequence>
<evidence type="ECO:0000313" key="4">
    <source>
        <dbReference type="EMBL" id="SNS67210.1"/>
    </source>
</evidence>
<gene>
    <name evidence="4" type="ORF">SAMN05443665_1007146</name>
</gene>
<feature type="region of interest" description="Disordered" evidence="1">
    <location>
        <begin position="1"/>
        <end position="22"/>
    </location>
</feature>
<dbReference type="OrthoDB" id="3430849at2"/>
<evidence type="ECO:0000259" key="3">
    <source>
        <dbReference type="Pfam" id="PF11611"/>
    </source>
</evidence>
<name>A0A239GDL1_9ACTN</name>
<reference evidence="4 5" key="1">
    <citation type="submission" date="2017-06" db="EMBL/GenBank/DDBJ databases">
        <authorList>
            <person name="Kim H.J."/>
            <person name="Triplett B.A."/>
        </authorList>
    </citation>
    <scope>NUCLEOTIDE SEQUENCE [LARGE SCALE GENOMIC DNA]</scope>
    <source>
        <strain evidence="4 5">DSM 44715</strain>
    </source>
</reference>
<keyword evidence="2" id="KW-1133">Transmembrane helix</keyword>
<evidence type="ECO:0000313" key="5">
    <source>
        <dbReference type="Proteomes" id="UP000198318"/>
    </source>
</evidence>
<dbReference type="EMBL" id="FZOR01000007">
    <property type="protein sequence ID" value="SNS67210.1"/>
    <property type="molecule type" value="Genomic_DNA"/>
</dbReference>
<protein>
    <recommendedName>
        <fullName evidence="3">DUF4352 domain-containing protein</fullName>
    </recommendedName>
</protein>
<feature type="domain" description="DUF4352" evidence="3">
    <location>
        <begin position="68"/>
        <end position="178"/>
    </location>
</feature>
<proteinExistence type="predicted"/>
<dbReference type="InterPro" id="IPR029051">
    <property type="entry name" value="DUF4352"/>
</dbReference>
<dbReference type="Proteomes" id="UP000198318">
    <property type="component" value="Unassembled WGS sequence"/>
</dbReference>
<keyword evidence="2" id="KW-0472">Membrane</keyword>